<sequence>MKSFGSIWKIALSLVVAAAMFTLVINIVRMPVAAETHSYTAEFTDASGLHQDADVRVRGVRVGKVSTIELKRENDQSVAAVGFTLDKRYGIVAGSRLAVKYQALTGVRYVDVENPAEAYASKNLIVNIPTSMTQPSFDVTVLFNGLQPVLATLKPEELNTFTANAVTYLSGDGSGLGPMLDSIHKLTDFVSNRQDMISTLMHNLADVAATLGGKSKSLIQILEWLNLPVDAALSVLDEFRKSSLFGPEFTAPVVRLLNNVGFKWGNSLDGGLDKAFTNIDRAVEAFKLVPVMWDNLPPPSQSGQPRPCSKGHAQLPGDMDVLLNGQRVVICNR</sequence>
<organism evidence="4 5">
    <name type="scientific">Mycobacterium arosiense ATCC BAA-1401 = DSM 45069</name>
    <dbReference type="NCBI Taxonomy" id="1265311"/>
    <lineage>
        <taxon>Bacteria</taxon>
        <taxon>Bacillati</taxon>
        <taxon>Actinomycetota</taxon>
        <taxon>Actinomycetes</taxon>
        <taxon>Mycobacteriales</taxon>
        <taxon>Mycobacteriaceae</taxon>
        <taxon>Mycobacterium</taxon>
        <taxon>Mycobacterium avium complex (MAC)</taxon>
    </lineage>
</organism>
<dbReference type="GO" id="GO:0051701">
    <property type="term" value="P:biological process involved in interaction with host"/>
    <property type="evidence" value="ECO:0007669"/>
    <property type="project" value="TreeGrafter"/>
</dbReference>
<keyword evidence="5" id="KW-1185">Reference proteome</keyword>
<dbReference type="PANTHER" id="PTHR33371:SF17">
    <property type="entry name" value="MCE-FAMILY PROTEIN MCE1B"/>
    <property type="match status" value="1"/>
</dbReference>
<dbReference type="OrthoDB" id="338143at2"/>
<dbReference type="EMBL" id="MVHG01000048">
    <property type="protein sequence ID" value="ORA11968.1"/>
    <property type="molecule type" value="Genomic_DNA"/>
</dbReference>
<keyword evidence="1" id="KW-0812">Transmembrane</keyword>
<accession>A0A1W9ZCX4</accession>
<keyword evidence="1" id="KW-1133">Transmembrane helix</keyword>
<dbReference type="Proteomes" id="UP000192707">
    <property type="component" value="Unassembled WGS sequence"/>
</dbReference>
<dbReference type="AlphaFoldDB" id="A0A1W9ZCX4"/>
<evidence type="ECO:0000259" key="2">
    <source>
        <dbReference type="Pfam" id="PF02470"/>
    </source>
</evidence>
<dbReference type="InterPro" id="IPR024516">
    <property type="entry name" value="Mce_C"/>
</dbReference>
<dbReference type="GO" id="GO:0005576">
    <property type="term" value="C:extracellular region"/>
    <property type="evidence" value="ECO:0007669"/>
    <property type="project" value="TreeGrafter"/>
</dbReference>
<evidence type="ECO:0000313" key="4">
    <source>
        <dbReference type="EMBL" id="ORA11968.1"/>
    </source>
</evidence>
<evidence type="ECO:0000313" key="5">
    <source>
        <dbReference type="Proteomes" id="UP000192707"/>
    </source>
</evidence>
<reference evidence="4 5" key="1">
    <citation type="submission" date="2016-12" db="EMBL/GenBank/DDBJ databases">
        <title>The new phylogeny of genus Mycobacterium.</title>
        <authorList>
            <person name="Tortoli E."/>
            <person name="Trovato A."/>
            <person name="Cirillo D.M."/>
        </authorList>
    </citation>
    <scope>NUCLEOTIDE SEQUENCE [LARGE SCALE GENOMIC DNA]</scope>
    <source>
        <strain evidence="4 5">DSM 45069</strain>
    </source>
</reference>
<evidence type="ECO:0000259" key="3">
    <source>
        <dbReference type="Pfam" id="PF11887"/>
    </source>
</evidence>
<keyword evidence="1" id="KW-0472">Membrane</keyword>
<proteinExistence type="predicted"/>
<dbReference type="Pfam" id="PF02470">
    <property type="entry name" value="MlaD"/>
    <property type="match status" value="1"/>
</dbReference>
<dbReference type="PANTHER" id="PTHR33371">
    <property type="entry name" value="INTERMEMBRANE PHOSPHOLIPID TRANSPORT SYSTEM BINDING PROTEIN MLAD-RELATED"/>
    <property type="match status" value="1"/>
</dbReference>
<dbReference type="Pfam" id="PF11887">
    <property type="entry name" value="Mce4_CUP1"/>
    <property type="match status" value="1"/>
</dbReference>
<comment type="caution">
    <text evidence="4">The sequence shown here is derived from an EMBL/GenBank/DDBJ whole genome shotgun (WGS) entry which is preliminary data.</text>
</comment>
<name>A0A1W9ZCX4_MYCAI</name>
<feature type="domain" description="Mce/MlaD" evidence="2">
    <location>
        <begin position="36"/>
        <end position="113"/>
    </location>
</feature>
<dbReference type="InterPro" id="IPR052336">
    <property type="entry name" value="MlaD_Phospholipid_Transporter"/>
</dbReference>
<dbReference type="InterPro" id="IPR003399">
    <property type="entry name" value="Mce/MlaD"/>
</dbReference>
<feature type="domain" description="Mammalian cell entry C-terminal" evidence="3">
    <location>
        <begin position="128"/>
        <end position="223"/>
    </location>
</feature>
<protein>
    <submittedName>
        <fullName evidence="4">Mammalian cell entry protein</fullName>
    </submittedName>
</protein>
<evidence type="ECO:0000256" key="1">
    <source>
        <dbReference type="SAM" id="Phobius"/>
    </source>
</evidence>
<gene>
    <name evidence="4" type="ORF">BST14_17815</name>
</gene>
<feature type="transmembrane region" description="Helical" evidence="1">
    <location>
        <begin position="6"/>
        <end position="28"/>
    </location>
</feature>